<dbReference type="HOGENOM" id="CLU_3049443_0_0_6"/>
<organism evidence="1 2">
    <name type="scientific">Xenorhabdus bovienii str. kraussei Quebec</name>
    <dbReference type="NCBI Taxonomy" id="1398203"/>
    <lineage>
        <taxon>Bacteria</taxon>
        <taxon>Pseudomonadati</taxon>
        <taxon>Pseudomonadota</taxon>
        <taxon>Gammaproteobacteria</taxon>
        <taxon>Enterobacterales</taxon>
        <taxon>Morganellaceae</taxon>
        <taxon>Xenorhabdus</taxon>
    </lineage>
</organism>
<dbReference type="Proteomes" id="UP000028500">
    <property type="component" value="Unassembled WGS sequence"/>
</dbReference>
<evidence type="ECO:0000313" key="1">
    <source>
        <dbReference type="EMBL" id="CDH21870.1"/>
    </source>
</evidence>
<reference evidence="1" key="1">
    <citation type="submission" date="2013-07" db="EMBL/GenBank/DDBJ databases">
        <title>Sub-species coevolution in mutualistic symbiosis.</title>
        <authorList>
            <person name="Murfin K."/>
            <person name="Klassen J."/>
            <person name="Lee M."/>
            <person name="Forst S."/>
            <person name="Stock P."/>
            <person name="Goodrich-Blair H."/>
        </authorList>
    </citation>
    <scope>NUCLEOTIDE SEQUENCE [LARGE SCALE GENOMIC DNA]</scope>
    <source>
        <strain evidence="1">Kraussei Quebec</strain>
    </source>
</reference>
<gene>
    <name evidence="1" type="ORF">XBKQ1_770021</name>
</gene>
<sequence>MLIYLILFDFIWLMSDDLKKLYLYAIHFMAPHFMAATNEVICRYFQRIEFVHKQ</sequence>
<comment type="caution">
    <text evidence="1">The sequence shown here is derived from an EMBL/GenBank/DDBJ whole genome shotgun (WGS) entry which is preliminary data.</text>
</comment>
<dbReference type="AlphaFoldDB" id="A0A077PBM7"/>
<keyword evidence="2" id="KW-1185">Reference proteome</keyword>
<evidence type="ECO:0000313" key="2">
    <source>
        <dbReference type="Proteomes" id="UP000028500"/>
    </source>
</evidence>
<protein>
    <submittedName>
        <fullName evidence="1">Uncharacterized protein</fullName>
    </submittedName>
</protein>
<accession>A0A077PBM7</accession>
<proteinExistence type="predicted"/>
<name>A0A077PBM7_XENBV</name>
<dbReference type="EMBL" id="CBSY010000269">
    <property type="protein sequence ID" value="CDH21870.1"/>
    <property type="molecule type" value="Genomic_DNA"/>
</dbReference>